<name>A0A8R1TV04_ONCVO</name>
<dbReference type="EnsemblMetazoa" id="OVOC4978.1">
    <property type="protein sequence ID" value="OVOC4978.1"/>
    <property type="gene ID" value="WBGene00241787"/>
</dbReference>
<dbReference type="EMBL" id="CMVM020000146">
    <property type="status" value="NOT_ANNOTATED_CDS"/>
    <property type="molecule type" value="Genomic_DNA"/>
</dbReference>
<reference evidence="1" key="2">
    <citation type="submission" date="2022-06" db="UniProtKB">
        <authorList>
            <consortium name="EnsemblMetazoa"/>
        </authorList>
    </citation>
    <scope>IDENTIFICATION</scope>
</reference>
<dbReference type="Proteomes" id="UP000024404">
    <property type="component" value="Unassembled WGS sequence"/>
</dbReference>
<proteinExistence type="predicted"/>
<dbReference type="AlphaFoldDB" id="A0A8R1TV04"/>
<organism evidence="1 2">
    <name type="scientific">Onchocerca volvulus</name>
    <dbReference type="NCBI Taxonomy" id="6282"/>
    <lineage>
        <taxon>Eukaryota</taxon>
        <taxon>Metazoa</taxon>
        <taxon>Ecdysozoa</taxon>
        <taxon>Nematoda</taxon>
        <taxon>Chromadorea</taxon>
        <taxon>Rhabditida</taxon>
        <taxon>Spirurina</taxon>
        <taxon>Spiruromorpha</taxon>
        <taxon>Filarioidea</taxon>
        <taxon>Onchocercidae</taxon>
        <taxon>Onchocerca</taxon>
    </lineage>
</organism>
<keyword evidence="2" id="KW-1185">Reference proteome</keyword>
<accession>A0A8R1TV04</accession>
<reference evidence="2" key="1">
    <citation type="submission" date="2013-10" db="EMBL/GenBank/DDBJ databases">
        <title>Genome sequencing of Onchocerca volvulus.</title>
        <authorList>
            <person name="Cotton J."/>
            <person name="Tsai J."/>
            <person name="Stanley E."/>
            <person name="Tracey A."/>
            <person name="Holroyd N."/>
            <person name="Lustigman S."/>
            <person name="Berriman M."/>
        </authorList>
    </citation>
    <scope>NUCLEOTIDE SEQUENCE</scope>
</reference>
<sequence>MKAGNAKWSSQSVLRIVGEIHDILLASPANLHVGNREIARDLKLLKILLAGRISVMMIAASLTSHACSGAMGI</sequence>
<evidence type="ECO:0000313" key="1">
    <source>
        <dbReference type="EnsemblMetazoa" id="OVOC4978.1"/>
    </source>
</evidence>
<protein>
    <submittedName>
        <fullName evidence="1">Uncharacterized protein</fullName>
    </submittedName>
</protein>
<evidence type="ECO:0000313" key="2">
    <source>
        <dbReference type="Proteomes" id="UP000024404"/>
    </source>
</evidence>